<dbReference type="Gene3D" id="3.40.50.1010">
    <property type="entry name" value="5'-nuclease"/>
    <property type="match status" value="1"/>
</dbReference>
<dbReference type="Pfam" id="PF02562">
    <property type="entry name" value="PhoH"/>
    <property type="match status" value="1"/>
</dbReference>
<keyword evidence="9" id="KW-1185">Reference proteome</keyword>
<dbReference type="AlphaFoldDB" id="A0A099U1C6"/>
<comment type="similarity">
    <text evidence="4">In the N-terminal section; belongs to the PINc/VapC protein family.</text>
</comment>
<reference evidence="7 8" key="1">
    <citation type="journal article" date="2014" name="Genome Announc.">
        <title>Draft genome sequences of eight enterohepatic helicobacter species isolated from both laboratory and wild rodents.</title>
        <authorList>
            <person name="Sheh A."/>
            <person name="Shen Z."/>
            <person name="Fox J.G."/>
        </authorList>
    </citation>
    <scope>NUCLEOTIDE SEQUENCE [LARGE SCALE GENOMIC DNA]</scope>
    <source>
        <strain evidence="7 8">ST1</strain>
    </source>
</reference>
<dbReference type="Proteomes" id="UP000029922">
    <property type="component" value="Unassembled WGS sequence"/>
</dbReference>
<organism evidence="6 9">
    <name type="scientific">Helicobacter muridarum</name>
    <dbReference type="NCBI Taxonomy" id="216"/>
    <lineage>
        <taxon>Bacteria</taxon>
        <taxon>Pseudomonadati</taxon>
        <taxon>Campylobacterota</taxon>
        <taxon>Epsilonproteobacteria</taxon>
        <taxon>Campylobacterales</taxon>
        <taxon>Helicobacteraceae</taxon>
        <taxon>Helicobacter</taxon>
    </lineage>
</organism>
<evidence type="ECO:0000259" key="5">
    <source>
        <dbReference type="SMART" id="SM00382"/>
    </source>
</evidence>
<keyword evidence="2" id="KW-0547">Nucleotide-binding</keyword>
<evidence type="ECO:0000256" key="1">
    <source>
        <dbReference type="ARBA" id="ARBA00010393"/>
    </source>
</evidence>
<evidence type="ECO:0000313" key="6">
    <source>
        <dbReference type="EMBL" id="STQ85966.1"/>
    </source>
</evidence>
<dbReference type="InterPro" id="IPR029060">
    <property type="entry name" value="PIN-like_dom_sf"/>
</dbReference>
<dbReference type="InterPro" id="IPR003593">
    <property type="entry name" value="AAA+_ATPase"/>
</dbReference>
<comment type="similarity">
    <text evidence="1">Belongs to the PhoH family.</text>
</comment>
<dbReference type="InterPro" id="IPR051451">
    <property type="entry name" value="PhoH2-like"/>
</dbReference>
<dbReference type="InterPro" id="IPR002716">
    <property type="entry name" value="PIN_dom"/>
</dbReference>
<dbReference type="RefSeq" id="WP_034556718.1">
    <property type="nucleotide sequence ID" value="NZ_FZML01000005.1"/>
</dbReference>
<evidence type="ECO:0000313" key="7">
    <source>
        <dbReference type="EMBL" id="TLE01102.1"/>
    </source>
</evidence>
<dbReference type="InterPro" id="IPR027417">
    <property type="entry name" value="P-loop_NTPase"/>
</dbReference>
<name>A0A099U1C6_9HELI</name>
<dbReference type="STRING" id="216.LS73_00670"/>
<dbReference type="SMART" id="SM00382">
    <property type="entry name" value="AAA"/>
    <property type="match status" value="1"/>
</dbReference>
<dbReference type="EMBL" id="JRPD02000003">
    <property type="protein sequence ID" value="TLE01102.1"/>
    <property type="molecule type" value="Genomic_DNA"/>
</dbReference>
<dbReference type="PANTHER" id="PTHR30473:SF2">
    <property type="entry name" value="PIN DOMAIN-CONTAINING PROTEIN"/>
    <property type="match status" value="1"/>
</dbReference>
<dbReference type="SUPFAM" id="SSF88723">
    <property type="entry name" value="PIN domain-like"/>
    <property type="match status" value="1"/>
</dbReference>
<dbReference type="InterPro" id="IPR003714">
    <property type="entry name" value="PhoH"/>
</dbReference>
<gene>
    <name evidence="6" type="primary">phoH</name>
    <name evidence="7" type="ORF">LS73_002160</name>
    <name evidence="6" type="ORF">NCTC12714_00756</name>
</gene>
<dbReference type="Gene3D" id="3.40.50.300">
    <property type="entry name" value="P-loop containing nucleotide triphosphate hydrolases"/>
    <property type="match status" value="1"/>
</dbReference>
<evidence type="ECO:0000256" key="4">
    <source>
        <dbReference type="ARBA" id="ARBA00046345"/>
    </source>
</evidence>
<evidence type="ECO:0000313" key="9">
    <source>
        <dbReference type="Proteomes" id="UP000255139"/>
    </source>
</evidence>
<dbReference type="Proteomes" id="UP000255139">
    <property type="component" value="Unassembled WGS sequence"/>
</dbReference>
<reference evidence="6 9" key="2">
    <citation type="submission" date="2018-06" db="EMBL/GenBank/DDBJ databases">
        <authorList>
            <consortium name="Pathogen Informatics"/>
            <person name="Doyle S."/>
        </authorList>
    </citation>
    <scope>NUCLEOTIDE SEQUENCE [LARGE SCALE GENOMIC DNA]</scope>
    <source>
        <strain evidence="6 9">NCTC12714</strain>
    </source>
</reference>
<evidence type="ECO:0000256" key="3">
    <source>
        <dbReference type="ARBA" id="ARBA00022840"/>
    </source>
</evidence>
<accession>A0A099U1C6</accession>
<keyword evidence="3" id="KW-0067">ATP-binding</keyword>
<dbReference type="PANTHER" id="PTHR30473">
    <property type="entry name" value="PROTEIN PHOH"/>
    <property type="match status" value="1"/>
</dbReference>
<dbReference type="EMBL" id="UGJE01000002">
    <property type="protein sequence ID" value="STQ85966.1"/>
    <property type="molecule type" value="Genomic_DNA"/>
</dbReference>
<dbReference type="GO" id="GO:0005524">
    <property type="term" value="F:ATP binding"/>
    <property type="evidence" value="ECO:0007669"/>
    <property type="project" value="UniProtKB-KW"/>
</dbReference>
<dbReference type="OrthoDB" id="9766527at2"/>
<proteinExistence type="inferred from homology"/>
<sequence length="475" mass="54970">MQRFLLDTSVILDNTENLVYLHHKHHELYISDIILEELDRKKDSQSESGFFAREFFRCVVLDSNVRKLTNNDEINIYTNSNIESLPSDYISRIEFKSGEVYVPIWVITRTKYKTAFLDYGYNDAKIREIAKDYKLVLLTNDIALRVRSLADNIQSQSIKRGQVLNPKDIEFIYKTKLLRDLSDKITFEKSKAFQALSQWHIIEIEEIDYTDSECYLTGKKLFGVKHNDKLDILELDSIIKEHKPYILPLNIEQKLAYVMLTYPHNQLSIITGSTGSGKTLIALQAGISLQKMGLVDGIIYMRNTITANDKEAELGFRKGDEIQKLHYFMYPLFSSVNFIIESLKENSLAKRIEYKGESKGIDKEEATQYFLKKHRIEIMDIAHARGISLHNKFVIFDEVQNASDATIKLIGTRLGEGSRIVFLGDYNQIDHPYLSKFRNGALSLLSKAKEDDFLFGLQLKYTIRSQIANWFDSKF</sequence>
<protein>
    <submittedName>
        <fullName evidence="6">Phosphate starvation-induced protein</fullName>
    </submittedName>
    <submittedName>
        <fullName evidence="7">Phosphate starvation-inducible protein PhoH</fullName>
    </submittedName>
</protein>
<dbReference type="SUPFAM" id="SSF52540">
    <property type="entry name" value="P-loop containing nucleoside triphosphate hydrolases"/>
    <property type="match status" value="1"/>
</dbReference>
<evidence type="ECO:0000313" key="8">
    <source>
        <dbReference type="Proteomes" id="UP000029922"/>
    </source>
</evidence>
<feature type="domain" description="AAA+ ATPase" evidence="5">
    <location>
        <begin position="264"/>
        <end position="435"/>
    </location>
</feature>
<dbReference type="GO" id="GO:0005829">
    <property type="term" value="C:cytosol"/>
    <property type="evidence" value="ECO:0007669"/>
    <property type="project" value="TreeGrafter"/>
</dbReference>
<dbReference type="Pfam" id="PF13638">
    <property type="entry name" value="PIN_4"/>
    <property type="match status" value="1"/>
</dbReference>
<evidence type="ECO:0000256" key="2">
    <source>
        <dbReference type="ARBA" id="ARBA00022741"/>
    </source>
</evidence>